<geneLocation type="plasmid" evidence="1 2">
    <name>paNv_CAN3</name>
</geneLocation>
<gene>
    <name evidence="1" type="ORF">QE258_23665</name>
</gene>
<accession>A0ABY8NVK0</accession>
<keyword evidence="1" id="KW-0614">Plasmid</keyword>
<evidence type="ECO:0000313" key="1">
    <source>
        <dbReference type="EMBL" id="WGM08431.1"/>
    </source>
</evidence>
<sequence length="43" mass="4936">MNTINDEKTKLLVNAMPKEDRLSAIRASFSGVMVLHLYRNLMN</sequence>
<dbReference type="EMBL" id="CP123526">
    <property type="protein sequence ID" value="WGM08431.1"/>
    <property type="molecule type" value="Genomic_DNA"/>
</dbReference>
<keyword evidence="2" id="KW-1185">Reference proteome</keyword>
<dbReference type="Proteomes" id="UP001177592">
    <property type="component" value="Plasmid paNv_CAN3"/>
</dbReference>
<reference evidence="1" key="1">
    <citation type="submission" date="2023-04" db="EMBL/GenBank/DDBJ databases">
        <title>Genome dynamics across the evolutionary transition to endosymbiosis.</title>
        <authorList>
            <person name="Siozios S."/>
            <person name="Nadal-Jimenez P."/>
            <person name="Azagi T."/>
            <person name="Sprong H."/>
            <person name="Frost C.L."/>
            <person name="Parratt S.R."/>
            <person name="Taylor G."/>
            <person name="Brettell L."/>
            <person name="Lew K.C."/>
            <person name="Croft L."/>
            <person name="King K.C."/>
            <person name="Brockhurst M.A."/>
            <person name="Hypsa V."/>
            <person name="Novakova E."/>
            <person name="Darby A.C."/>
            <person name="Hurst G.D.D."/>
        </authorList>
    </citation>
    <scope>NUCLEOTIDE SEQUENCE</scope>
    <source>
        <strain evidence="1">ANv_CAN</strain>
        <plasmid evidence="1">paNv_CAN3</plasmid>
    </source>
</reference>
<name>A0ABY8NVK0_9GAMM</name>
<proteinExistence type="predicted"/>
<protein>
    <submittedName>
        <fullName evidence="1">Uncharacterized protein</fullName>
    </submittedName>
</protein>
<organism evidence="1 2">
    <name type="scientific">Arsenophonus nasoniae</name>
    <name type="common">son-killer infecting Nasonia vitripennis</name>
    <dbReference type="NCBI Taxonomy" id="638"/>
    <lineage>
        <taxon>Bacteria</taxon>
        <taxon>Pseudomonadati</taxon>
        <taxon>Pseudomonadota</taxon>
        <taxon>Gammaproteobacteria</taxon>
        <taxon>Enterobacterales</taxon>
        <taxon>Morganellaceae</taxon>
        <taxon>Arsenophonus</taxon>
    </lineage>
</organism>
<dbReference type="RefSeq" id="WP_276324687.1">
    <property type="nucleotide sequence ID" value="NZ_CP038620.1"/>
</dbReference>
<dbReference type="GeneID" id="96879471"/>
<evidence type="ECO:0000313" key="2">
    <source>
        <dbReference type="Proteomes" id="UP001177592"/>
    </source>
</evidence>